<evidence type="ECO:0008006" key="4">
    <source>
        <dbReference type="Google" id="ProtNLM"/>
    </source>
</evidence>
<accession>A0A378UKG5</accession>
<dbReference type="Proteomes" id="UP000254651">
    <property type="component" value="Unassembled WGS sequence"/>
</dbReference>
<evidence type="ECO:0000313" key="3">
    <source>
        <dbReference type="Proteomes" id="UP000254651"/>
    </source>
</evidence>
<evidence type="ECO:0000256" key="1">
    <source>
        <dbReference type="SAM" id="SignalP"/>
    </source>
</evidence>
<organism evidence="2 3">
    <name type="scientific">Bergeriella denitrificans</name>
    <name type="common">Neisseria denitrificans</name>
    <dbReference type="NCBI Taxonomy" id="494"/>
    <lineage>
        <taxon>Bacteria</taxon>
        <taxon>Pseudomonadati</taxon>
        <taxon>Pseudomonadota</taxon>
        <taxon>Betaproteobacteria</taxon>
        <taxon>Neisseriales</taxon>
        <taxon>Neisseriaceae</taxon>
        <taxon>Bergeriella</taxon>
    </lineage>
</organism>
<keyword evidence="3" id="KW-1185">Reference proteome</keyword>
<evidence type="ECO:0000313" key="2">
    <source>
        <dbReference type="EMBL" id="STZ76981.1"/>
    </source>
</evidence>
<dbReference type="RefSeq" id="WP_169798096.1">
    <property type="nucleotide sequence ID" value="NZ_CP181246.1"/>
</dbReference>
<reference evidence="2 3" key="1">
    <citation type="submission" date="2018-06" db="EMBL/GenBank/DDBJ databases">
        <authorList>
            <consortium name="Pathogen Informatics"/>
            <person name="Doyle S."/>
        </authorList>
    </citation>
    <scope>NUCLEOTIDE SEQUENCE [LARGE SCALE GENOMIC DNA]</scope>
    <source>
        <strain evidence="2 3">NCTC10295</strain>
    </source>
</reference>
<proteinExistence type="predicted"/>
<protein>
    <recommendedName>
        <fullName evidence="4">Lipoprotein</fullName>
    </recommendedName>
</protein>
<dbReference type="PROSITE" id="PS51257">
    <property type="entry name" value="PROKAR_LIPOPROTEIN"/>
    <property type="match status" value="1"/>
</dbReference>
<keyword evidence="1" id="KW-0732">Signal</keyword>
<feature type="signal peptide" evidence="1">
    <location>
        <begin position="1"/>
        <end position="20"/>
    </location>
</feature>
<name>A0A378UKG5_BERDE</name>
<dbReference type="EMBL" id="UGQS01000002">
    <property type="protein sequence ID" value="STZ76981.1"/>
    <property type="molecule type" value="Genomic_DNA"/>
</dbReference>
<dbReference type="AlphaFoldDB" id="A0A378UKG5"/>
<sequence length="48" mass="4958">MKLSKVILLSAMAVMLAACAGGLSSGGTNEFYGEIKTGIESSHTRIGR</sequence>
<gene>
    <name evidence="2" type="ORF">NCTC10295_01774</name>
</gene>
<feature type="chain" id="PRO_5016878557" description="Lipoprotein" evidence="1">
    <location>
        <begin position="21"/>
        <end position="48"/>
    </location>
</feature>